<dbReference type="Proteomes" id="UP001055879">
    <property type="component" value="Linkage Group LG02"/>
</dbReference>
<reference evidence="2" key="1">
    <citation type="journal article" date="2022" name="Mol. Ecol. Resour.">
        <title>The genomes of chicory, endive, great burdock and yacon provide insights into Asteraceae palaeo-polyploidization history and plant inulin production.</title>
        <authorList>
            <person name="Fan W."/>
            <person name="Wang S."/>
            <person name="Wang H."/>
            <person name="Wang A."/>
            <person name="Jiang F."/>
            <person name="Liu H."/>
            <person name="Zhao H."/>
            <person name="Xu D."/>
            <person name="Zhang Y."/>
        </authorList>
    </citation>
    <scope>NUCLEOTIDE SEQUENCE [LARGE SCALE GENOMIC DNA]</scope>
    <source>
        <strain evidence="2">cv. Niubang</strain>
    </source>
</reference>
<accession>A0ACB9ELS6</accession>
<organism evidence="1 2">
    <name type="scientific">Arctium lappa</name>
    <name type="common">Greater burdock</name>
    <name type="synonym">Lappa major</name>
    <dbReference type="NCBI Taxonomy" id="4217"/>
    <lineage>
        <taxon>Eukaryota</taxon>
        <taxon>Viridiplantae</taxon>
        <taxon>Streptophyta</taxon>
        <taxon>Embryophyta</taxon>
        <taxon>Tracheophyta</taxon>
        <taxon>Spermatophyta</taxon>
        <taxon>Magnoliopsida</taxon>
        <taxon>eudicotyledons</taxon>
        <taxon>Gunneridae</taxon>
        <taxon>Pentapetalae</taxon>
        <taxon>asterids</taxon>
        <taxon>campanulids</taxon>
        <taxon>Asterales</taxon>
        <taxon>Asteraceae</taxon>
        <taxon>Carduoideae</taxon>
        <taxon>Cardueae</taxon>
        <taxon>Arctiinae</taxon>
        <taxon>Arctium</taxon>
    </lineage>
</organism>
<reference evidence="1 2" key="2">
    <citation type="journal article" date="2022" name="Mol. Ecol. Resour.">
        <title>The genomes of chicory, endive, great burdock and yacon provide insights into Asteraceae paleo-polyploidization history and plant inulin production.</title>
        <authorList>
            <person name="Fan W."/>
            <person name="Wang S."/>
            <person name="Wang H."/>
            <person name="Wang A."/>
            <person name="Jiang F."/>
            <person name="Liu H."/>
            <person name="Zhao H."/>
            <person name="Xu D."/>
            <person name="Zhang Y."/>
        </authorList>
    </citation>
    <scope>NUCLEOTIDE SEQUENCE [LARGE SCALE GENOMIC DNA]</scope>
    <source>
        <strain evidence="2">cv. Niubang</strain>
    </source>
</reference>
<gene>
    <name evidence="1" type="ORF">L6452_07467</name>
</gene>
<proteinExistence type="predicted"/>
<name>A0ACB9ELS6_ARCLA</name>
<protein>
    <submittedName>
        <fullName evidence="1">Uncharacterized protein</fullName>
    </submittedName>
</protein>
<sequence length="113" mass="12986">MTLKNPKHKKVALFPSPLHLCLSGHTPAPDLLPRLFDYQSLPRSLGLSGNLFLMYCDDDQKKMMGEGISKILGMFKVCDALKFNHGISLCLEDLEVVPRSEEERERERERERE</sequence>
<dbReference type="EMBL" id="CM042048">
    <property type="protein sequence ID" value="KAI3759568.1"/>
    <property type="molecule type" value="Genomic_DNA"/>
</dbReference>
<keyword evidence="2" id="KW-1185">Reference proteome</keyword>
<comment type="caution">
    <text evidence="1">The sequence shown here is derived from an EMBL/GenBank/DDBJ whole genome shotgun (WGS) entry which is preliminary data.</text>
</comment>
<evidence type="ECO:0000313" key="1">
    <source>
        <dbReference type="EMBL" id="KAI3759568.1"/>
    </source>
</evidence>
<evidence type="ECO:0000313" key="2">
    <source>
        <dbReference type="Proteomes" id="UP001055879"/>
    </source>
</evidence>